<name>E4XL00_OIKDI</name>
<dbReference type="EMBL" id="FN655185">
    <property type="protein sequence ID" value="CBY38324.1"/>
    <property type="molecule type" value="Genomic_DNA"/>
</dbReference>
<protein>
    <submittedName>
        <fullName evidence="1">Uncharacterized protein</fullName>
    </submittedName>
</protein>
<keyword evidence="3" id="KW-1185">Reference proteome</keyword>
<dbReference type="Proteomes" id="UP000001307">
    <property type="component" value="Unassembled WGS sequence"/>
</dbReference>
<reference evidence="1" key="1">
    <citation type="journal article" date="2010" name="Science">
        <title>Plasticity of animal genome architecture unmasked by rapid evolution of a pelagic tunicate.</title>
        <authorList>
            <person name="Denoeud F."/>
            <person name="Henriet S."/>
            <person name="Mungpakdee S."/>
            <person name="Aury J.M."/>
            <person name="Da Silva C."/>
            <person name="Brinkmann H."/>
            <person name="Mikhaleva J."/>
            <person name="Olsen L.C."/>
            <person name="Jubin C."/>
            <person name="Canestro C."/>
            <person name="Bouquet J.M."/>
            <person name="Danks G."/>
            <person name="Poulain J."/>
            <person name="Campsteijn C."/>
            <person name="Adamski M."/>
            <person name="Cross I."/>
            <person name="Yadetie F."/>
            <person name="Muffato M."/>
            <person name="Louis A."/>
            <person name="Butcher S."/>
            <person name="Tsagkogeorga G."/>
            <person name="Konrad A."/>
            <person name="Singh S."/>
            <person name="Jensen M.F."/>
            <person name="Cong E.H."/>
            <person name="Eikeseth-Otteraa H."/>
            <person name="Noel B."/>
            <person name="Anthouard V."/>
            <person name="Porcel B.M."/>
            <person name="Kachouri-Lafond R."/>
            <person name="Nishino A."/>
            <person name="Ugolini M."/>
            <person name="Chourrout P."/>
            <person name="Nishida H."/>
            <person name="Aasland R."/>
            <person name="Huzurbazar S."/>
            <person name="Westhof E."/>
            <person name="Delsuc F."/>
            <person name="Lehrach H."/>
            <person name="Reinhardt R."/>
            <person name="Weissenbach J."/>
            <person name="Roy S.W."/>
            <person name="Artiguenave F."/>
            <person name="Postlethwait J.H."/>
            <person name="Manak J.R."/>
            <person name="Thompson E.M."/>
            <person name="Jaillon O."/>
            <person name="Du Pasquier L."/>
            <person name="Boudinot P."/>
            <person name="Liberles D.A."/>
            <person name="Volff J.N."/>
            <person name="Philippe H."/>
            <person name="Lenhard B."/>
            <person name="Roest Crollius H."/>
            <person name="Wincker P."/>
            <person name="Chourrout D."/>
        </authorList>
    </citation>
    <scope>NUCLEOTIDE SEQUENCE [LARGE SCALE GENOMIC DNA]</scope>
</reference>
<proteinExistence type="predicted"/>
<dbReference type="AlphaFoldDB" id="E4XL00"/>
<gene>
    <name evidence="1" type="ORF">GSOID_T00014371001</name>
    <name evidence="2" type="ORF">GSOID_T00032255001</name>
</gene>
<organism evidence="1">
    <name type="scientific">Oikopleura dioica</name>
    <name type="common">Tunicate</name>
    <dbReference type="NCBI Taxonomy" id="34765"/>
    <lineage>
        <taxon>Eukaryota</taxon>
        <taxon>Metazoa</taxon>
        <taxon>Chordata</taxon>
        <taxon>Tunicata</taxon>
        <taxon>Appendicularia</taxon>
        <taxon>Copelata</taxon>
        <taxon>Oikopleuridae</taxon>
        <taxon>Oikopleura</taxon>
    </lineage>
</organism>
<evidence type="ECO:0000313" key="2">
    <source>
        <dbReference type="EMBL" id="CBY38324.1"/>
    </source>
</evidence>
<evidence type="ECO:0000313" key="1">
    <source>
        <dbReference type="EMBL" id="CBY25068.1"/>
    </source>
</evidence>
<dbReference type="OrthoDB" id="10294924at2759"/>
<dbReference type="Proteomes" id="UP000011014">
    <property type="component" value="Unassembled WGS sequence"/>
</dbReference>
<dbReference type="InParanoid" id="E4XL00"/>
<sequence length="155" mass="18047">MRFLPSLFVFSQGSRDPRCRNKMPTFHDQYIDGNNAYVENTAGSLVSCISGYAVHKPELLFQAVSPSGSVSAEFRNHRLYNPWADEDGWLQFTRLELRFYPLGVPKIYDYHRFRCSAIYTDPNTNEQYRCTSVFPENGRPLRVLNDNRPDFHINT</sequence>
<accession>E4XL00</accession>
<evidence type="ECO:0000313" key="3">
    <source>
        <dbReference type="Proteomes" id="UP000001307"/>
    </source>
</evidence>
<dbReference type="EMBL" id="FN653066">
    <property type="protein sequence ID" value="CBY25068.1"/>
    <property type="molecule type" value="Genomic_DNA"/>
</dbReference>